<dbReference type="EMBL" id="JBEZFP010000012">
    <property type="protein sequence ID" value="MEU8133202.1"/>
    <property type="molecule type" value="Genomic_DNA"/>
</dbReference>
<comment type="caution">
    <text evidence="2">The sequence shown here is derived from an EMBL/GenBank/DDBJ whole genome shotgun (WGS) entry which is preliminary data.</text>
</comment>
<protein>
    <submittedName>
        <fullName evidence="2">Uncharacterized protein</fullName>
    </submittedName>
</protein>
<reference evidence="2 3" key="1">
    <citation type="submission" date="2024-06" db="EMBL/GenBank/DDBJ databases">
        <title>The Natural Products Discovery Center: Release of the First 8490 Sequenced Strains for Exploring Actinobacteria Biosynthetic Diversity.</title>
        <authorList>
            <person name="Kalkreuter E."/>
            <person name="Kautsar S.A."/>
            <person name="Yang D."/>
            <person name="Bader C.D."/>
            <person name="Teijaro C.N."/>
            <person name="Fluegel L."/>
            <person name="Davis C.M."/>
            <person name="Simpson J.R."/>
            <person name="Lauterbach L."/>
            <person name="Steele A.D."/>
            <person name="Gui C."/>
            <person name="Meng S."/>
            <person name="Li G."/>
            <person name="Viehrig K."/>
            <person name="Ye F."/>
            <person name="Su P."/>
            <person name="Kiefer A.F."/>
            <person name="Nichols A."/>
            <person name="Cepeda A.J."/>
            <person name="Yan W."/>
            <person name="Fan B."/>
            <person name="Jiang Y."/>
            <person name="Adhikari A."/>
            <person name="Zheng C.-J."/>
            <person name="Schuster L."/>
            <person name="Cowan T.M."/>
            <person name="Smanski M.J."/>
            <person name="Chevrette M.G."/>
            <person name="De Carvalho L.P.S."/>
            <person name="Shen B."/>
        </authorList>
    </citation>
    <scope>NUCLEOTIDE SEQUENCE [LARGE SCALE GENOMIC DNA]</scope>
    <source>
        <strain evidence="2 3">NPDC048946</strain>
    </source>
</reference>
<proteinExistence type="predicted"/>
<feature type="region of interest" description="Disordered" evidence="1">
    <location>
        <begin position="1"/>
        <end position="20"/>
    </location>
</feature>
<keyword evidence="3" id="KW-1185">Reference proteome</keyword>
<feature type="compositionally biased region" description="Polar residues" evidence="1">
    <location>
        <begin position="1"/>
        <end position="15"/>
    </location>
</feature>
<evidence type="ECO:0000313" key="3">
    <source>
        <dbReference type="Proteomes" id="UP001551482"/>
    </source>
</evidence>
<dbReference type="RefSeq" id="WP_358350286.1">
    <property type="nucleotide sequence ID" value="NZ_JBEZFP010000012.1"/>
</dbReference>
<organism evidence="2 3">
    <name type="scientific">Streptodolium elevatio</name>
    <dbReference type="NCBI Taxonomy" id="3157996"/>
    <lineage>
        <taxon>Bacteria</taxon>
        <taxon>Bacillati</taxon>
        <taxon>Actinomycetota</taxon>
        <taxon>Actinomycetes</taxon>
        <taxon>Kitasatosporales</taxon>
        <taxon>Streptomycetaceae</taxon>
        <taxon>Streptodolium</taxon>
    </lineage>
</organism>
<dbReference type="Proteomes" id="UP001551482">
    <property type="component" value="Unassembled WGS sequence"/>
</dbReference>
<evidence type="ECO:0000313" key="2">
    <source>
        <dbReference type="EMBL" id="MEU8133202.1"/>
    </source>
</evidence>
<name>A0ABV3DBS4_9ACTN</name>
<evidence type="ECO:0000256" key="1">
    <source>
        <dbReference type="SAM" id="MobiDB-lite"/>
    </source>
</evidence>
<sequence length="71" mass="7797">MTKSAAESPTSTSQPLGLPELGAIVETFEHGRQRVMDVTGRGGERTVYLRPECGGLEWTVRAANWRQVVKP</sequence>
<accession>A0ABV3DBS4</accession>
<gene>
    <name evidence="2" type="ORF">AB0C36_06800</name>
</gene>